<evidence type="ECO:0000313" key="2">
    <source>
        <dbReference type="EMBL" id="ANI91927.1"/>
    </source>
</evidence>
<dbReference type="Gene3D" id="3.40.50.150">
    <property type="entry name" value="Vaccinia Virus protein VP39"/>
    <property type="match status" value="1"/>
</dbReference>
<proteinExistence type="predicted"/>
<dbReference type="Proteomes" id="UP000186104">
    <property type="component" value="Chromosome"/>
</dbReference>
<dbReference type="OrthoDB" id="3571292at2"/>
<evidence type="ECO:0000259" key="1">
    <source>
        <dbReference type="Pfam" id="PF13649"/>
    </source>
</evidence>
<organism evidence="2 3">
    <name type="scientific">Dietzia timorensis</name>
    <dbReference type="NCBI Taxonomy" id="499555"/>
    <lineage>
        <taxon>Bacteria</taxon>
        <taxon>Bacillati</taxon>
        <taxon>Actinomycetota</taxon>
        <taxon>Actinomycetes</taxon>
        <taxon>Mycobacteriales</taxon>
        <taxon>Dietziaceae</taxon>
        <taxon>Dietzia</taxon>
    </lineage>
</organism>
<dbReference type="RefSeq" id="WP_082908242.1">
    <property type="nucleotide sequence ID" value="NZ_CP015961.1"/>
</dbReference>
<keyword evidence="3" id="KW-1185">Reference proteome</keyword>
<dbReference type="Pfam" id="PF13649">
    <property type="entry name" value="Methyltransf_25"/>
    <property type="match status" value="1"/>
</dbReference>
<dbReference type="SUPFAM" id="SSF53335">
    <property type="entry name" value="S-adenosyl-L-methionine-dependent methyltransferases"/>
    <property type="match status" value="1"/>
</dbReference>
<protein>
    <recommendedName>
        <fullName evidence="1">Methyltransferase domain-containing protein</fullName>
    </recommendedName>
</protein>
<dbReference type="InterPro" id="IPR029063">
    <property type="entry name" value="SAM-dependent_MTases_sf"/>
</dbReference>
<accession>A0A173LKT9</accession>
<feature type="domain" description="Methyltransferase" evidence="1">
    <location>
        <begin position="168"/>
        <end position="260"/>
    </location>
</feature>
<dbReference type="NCBIfam" id="NF041255">
    <property type="entry name" value="mycofact_MftM"/>
    <property type="match status" value="1"/>
</dbReference>
<dbReference type="KEGG" id="dtm:BJL86_1137"/>
<dbReference type="EMBL" id="CP015961">
    <property type="protein sequence ID" value="ANI91927.1"/>
    <property type="molecule type" value="Genomic_DNA"/>
</dbReference>
<dbReference type="AlphaFoldDB" id="A0A173LKT9"/>
<sequence length="325" mass="35991">MSPSDPGATATASALYPHPINPFAPRVRGLYIDDLVVVGHRDVHRPDAGTRLIARTPSFDVWRDDTVHIAHRVGDSSIDDTLTGRIEAELFAPGWLSGNDLFERVFTGLILSARQDPLDAWELFYRNTRMTLAAIIDGRGGMEVTKGLGAFAEIYHHVDRIVPPTGSVLEIGSCFGFLALHLASRHRRRVTASDVSTSSMSLLGALAPRLGICLSTTTLDARTLACPDASYDTLVLVHLLEHLDDVEGRKALDEARRVARRTIIVAVPYEDVATASYGHVRTVCRDDLEQWAVQDPRWRGRVEDFRGGWLVLERVEETGVIRHRS</sequence>
<evidence type="ECO:0000313" key="3">
    <source>
        <dbReference type="Proteomes" id="UP000186104"/>
    </source>
</evidence>
<dbReference type="InterPro" id="IPR041698">
    <property type="entry name" value="Methyltransf_25"/>
</dbReference>
<dbReference type="STRING" id="499555.BJL86_1137"/>
<reference evidence="2 3" key="1">
    <citation type="submission" date="2016-06" db="EMBL/GenBank/DDBJ databases">
        <title>Complete genome sequence of a saline-alkali tolerant type strain Dietzia timorensis ID05-A0528T.</title>
        <authorList>
            <person name="Wu X."/>
        </authorList>
    </citation>
    <scope>NUCLEOTIDE SEQUENCE [LARGE SCALE GENOMIC DNA]</scope>
    <source>
        <strain evidence="2 3">ID05-A0528</strain>
    </source>
</reference>
<gene>
    <name evidence="2" type="ORF">BJL86_1137</name>
</gene>
<name>A0A173LKT9_9ACTN</name>